<dbReference type="Pfam" id="PF12062">
    <property type="entry name" value="HSNSD-CE"/>
    <property type="match status" value="2"/>
</dbReference>
<proteinExistence type="inferred from homology"/>
<feature type="binding site" evidence="10">
    <location>
        <position position="306"/>
    </location>
    <ligand>
        <name>3'-phosphoadenylyl sulfate</name>
        <dbReference type="ChEBI" id="CHEBI:58339"/>
    </ligand>
</feature>
<dbReference type="AlphaFoldDB" id="A0A7R8CGI5"/>
<keyword evidence="6 14" id="KW-0378">Hydrolase</keyword>
<dbReference type="GO" id="GO:0015016">
    <property type="term" value="F:heparan sulfate N-sulfotransferase activity"/>
    <property type="evidence" value="ECO:0007669"/>
    <property type="project" value="UniProtKB-EC"/>
</dbReference>
<evidence type="ECO:0000256" key="5">
    <source>
        <dbReference type="ARBA" id="ARBA00022679"/>
    </source>
</evidence>
<evidence type="ECO:0000256" key="9">
    <source>
        <dbReference type="ARBA" id="ARBA00023268"/>
    </source>
</evidence>
<dbReference type="InterPro" id="IPR027417">
    <property type="entry name" value="P-loop_NTPase"/>
</dbReference>
<evidence type="ECO:0000256" key="4">
    <source>
        <dbReference type="ARBA" id="ARBA00012979"/>
    </source>
</evidence>
<name>A0A7R8CGI5_LEPSM</name>
<dbReference type="GO" id="GO:0000139">
    <property type="term" value="C:Golgi membrane"/>
    <property type="evidence" value="ECO:0007669"/>
    <property type="project" value="UniProtKB-SubCell"/>
</dbReference>
<keyword evidence="8" id="KW-0325">Glycoprotein</keyword>
<dbReference type="GO" id="GO:0019213">
    <property type="term" value="F:deacetylase activity"/>
    <property type="evidence" value="ECO:0007669"/>
    <property type="project" value="TreeGrafter"/>
</dbReference>
<evidence type="ECO:0000313" key="15">
    <source>
        <dbReference type="Proteomes" id="UP000675881"/>
    </source>
</evidence>
<dbReference type="PANTHER" id="PTHR10605">
    <property type="entry name" value="HEPARAN SULFATE SULFOTRANSFERASE"/>
    <property type="match status" value="1"/>
</dbReference>
<dbReference type="GO" id="GO:0016787">
    <property type="term" value="F:hydrolase activity"/>
    <property type="evidence" value="ECO:0007669"/>
    <property type="project" value="UniProtKB-KW"/>
</dbReference>
<keyword evidence="7 11" id="KW-1015">Disulfide bond</keyword>
<dbReference type="UniPathway" id="UPA00862"/>
<comment type="pathway">
    <text evidence="2">Glycan metabolism; heparan sulfate biosynthesis.</text>
</comment>
<dbReference type="InterPro" id="IPR037359">
    <property type="entry name" value="NST/OST"/>
</dbReference>
<comment type="similarity">
    <text evidence="3">Belongs to the sulfotransferase 1 family. NDST subfamily.</text>
</comment>
<evidence type="ECO:0000259" key="13">
    <source>
        <dbReference type="Pfam" id="PF12062"/>
    </source>
</evidence>
<dbReference type="GO" id="GO:0030210">
    <property type="term" value="P:heparin proteoglycan biosynthetic process"/>
    <property type="evidence" value="ECO:0007669"/>
    <property type="project" value="UniProtKB-UniPathway"/>
</dbReference>
<evidence type="ECO:0000256" key="6">
    <source>
        <dbReference type="ARBA" id="ARBA00022801"/>
    </source>
</evidence>
<dbReference type="InterPro" id="IPR000863">
    <property type="entry name" value="Sulfotransferase_dom"/>
</dbReference>
<evidence type="ECO:0000256" key="3">
    <source>
        <dbReference type="ARBA" id="ARBA00010420"/>
    </source>
</evidence>
<feature type="domain" description="Sulfotransferase" evidence="12">
    <location>
        <begin position="238"/>
        <end position="416"/>
    </location>
</feature>
<feature type="domain" description="Heparan sulphate-N-deacetylase deacetylase" evidence="13">
    <location>
        <begin position="109"/>
        <end position="212"/>
    </location>
</feature>
<dbReference type="GO" id="GO:0015012">
    <property type="term" value="P:heparan sulfate proteoglycan biosynthetic process"/>
    <property type="evidence" value="ECO:0007669"/>
    <property type="project" value="UniProtKB-UniPathway"/>
</dbReference>
<comment type="pathway">
    <text evidence="1">Glycan metabolism; heparin biosynthesis.</text>
</comment>
<dbReference type="UniPathway" id="UPA00756"/>
<dbReference type="InterPro" id="IPR021930">
    <property type="entry name" value="Heparan_SO4_deacetylase_dom"/>
</dbReference>
<organism evidence="14 15">
    <name type="scientific">Lepeophtheirus salmonis</name>
    <name type="common">Salmon louse</name>
    <name type="synonym">Caligus salmonis</name>
    <dbReference type="NCBI Taxonomy" id="72036"/>
    <lineage>
        <taxon>Eukaryota</taxon>
        <taxon>Metazoa</taxon>
        <taxon>Ecdysozoa</taxon>
        <taxon>Arthropoda</taxon>
        <taxon>Crustacea</taxon>
        <taxon>Multicrustacea</taxon>
        <taxon>Hexanauplia</taxon>
        <taxon>Copepoda</taxon>
        <taxon>Siphonostomatoida</taxon>
        <taxon>Caligidae</taxon>
        <taxon>Lepeophtheirus</taxon>
    </lineage>
</organism>
<evidence type="ECO:0000256" key="11">
    <source>
        <dbReference type="PIRSR" id="PIRSR637359-3"/>
    </source>
</evidence>
<keyword evidence="9" id="KW-0511">Multifunctional enzyme</keyword>
<dbReference type="Pfam" id="PF00685">
    <property type="entry name" value="Sulfotransfer_1"/>
    <property type="match status" value="1"/>
</dbReference>
<gene>
    <name evidence="14" type="ORF">LSAA_3564</name>
</gene>
<dbReference type="EMBL" id="HG994591">
    <property type="protein sequence ID" value="CAF2816327.1"/>
    <property type="molecule type" value="Genomic_DNA"/>
</dbReference>
<keyword evidence="5 14" id="KW-0808">Transferase</keyword>
<keyword evidence="15" id="KW-1185">Reference proteome</keyword>
<dbReference type="EC" id="2.8.2.8" evidence="4"/>
<dbReference type="Gene3D" id="3.40.50.300">
    <property type="entry name" value="P-loop containing nucleotide triphosphate hydrolases"/>
    <property type="match status" value="1"/>
</dbReference>
<dbReference type="OrthoDB" id="8958249at2759"/>
<protein>
    <recommendedName>
        <fullName evidence="4">[heparan sulfate]-glucosamine N-sulfotransferase</fullName>
        <ecNumber evidence="4">2.8.2.8</ecNumber>
    </recommendedName>
</protein>
<feature type="disulfide bond" evidence="11">
    <location>
        <begin position="412"/>
        <end position="422"/>
    </location>
</feature>
<feature type="domain" description="Heparan sulphate-N-deacetylase deacetylase" evidence="13">
    <location>
        <begin position="31"/>
        <end position="105"/>
    </location>
</feature>
<accession>A0A7R8CGI5</accession>
<evidence type="ECO:0000256" key="8">
    <source>
        <dbReference type="ARBA" id="ARBA00023180"/>
    </source>
</evidence>
<evidence type="ECO:0000256" key="2">
    <source>
        <dbReference type="ARBA" id="ARBA00005093"/>
    </source>
</evidence>
<evidence type="ECO:0000313" key="14">
    <source>
        <dbReference type="EMBL" id="CAF2816327.1"/>
    </source>
</evidence>
<evidence type="ECO:0000256" key="1">
    <source>
        <dbReference type="ARBA" id="ARBA00004841"/>
    </source>
</evidence>
<sequence length="474" mass="55055">MSDSGPVTIVLHDRGQVPKIIFASNPLNTKRWVLIDVDDIFVGKNRLSPSDVRELVISQDKLRKNIYGFKYNLGFSGYYFRNQGSSLINKEGDAALIEKKHHFWCRCFLIRKFALEYKLPVNFHYAVAPHHSGVYPVHKPLYDAWKNVWGIVVTSTEEYPHLKPSRLRRGFTHDKLKILPRQTCGLFTKNIYYEDYPKNPEVLEKSIRGGELKFQFGEILVMTVALKKSGRKIKIKYKFFSSSDYLKGIDWYMSFFPDNVKINDTLVFEKSATYFDKGIVPLRVSNLLPEASLISIIISPIKRAYSWYYHSRAHKDPAAISNSFFDIISANSTSSKVVRVLQSRCLEPGKYFLHFERWMHYFKSRKILIIDGEKLRYTPANVMEEIQKFLNIRHIINYEEELVFDPIKGFFCQVSSVKHSKCLDDHGTNSSAFEAFNTLDILSVPDKHFKSEIVLLKNCFGMQNWVNKEIDCSS</sequence>
<dbReference type="PANTHER" id="PTHR10605:SF56">
    <property type="entry name" value="BIFUNCTIONAL HEPARAN SULFATE N-DEACETYLASE_N-SULFOTRANSFERASE"/>
    <property type="match status" value="1"/>
</dbReference>
<evidence type="ECO:0000256" key="7">
    <source>
        <dbReference type="ARBA" id="ARBA00023157"/>
    </source>
</evidence>
<dbReference type="Proteomes" id="UP000675881">
    <property type="component" value="Chromosome 12"/>
</dbReference>
<dbReference type="SUPFAM" id="SSF52540">
    <property type="entry name" value="P-loop containing nucleoside triphosphate hydrolases"/>
    <property type="match status" value="1"/>
</dbReference>
<evidence type="ECO:0000259" key="12">
    <source>
        <dbReference type="Pfam" id="PF00685"/>
    </source>
</evidence>
<evidence type="ECO:0000256" key="10">
    <source>
        <dbReference type="PIRSR" id="PIRSR637359-2"/>
    </source>
</evidence>
<reference evidence="14" key="1">
    <citation type="submission" date="2021-02" db="EMBL/GenBank/DDBJ databases">
        <authorList>
            <person name="Bekaert M."/>
        </authorList>
    </citation>
    <scope>NUCLEOTIDE SEQUENCE</scope>
    <source>
        <strain evidence="14">IoA-00</strain>
    </source>
</reference>